<sequence length="351" mass="35829">MTRVARGISLSIALAVALVAAILASSVVGQLPITPTEIVGSLLRAVGIGNGWAPTDPIVESTIWIVRFPRIVMGLAVGAALAVAGAVMQAIFGNPLAEPGVVGVSSGAAFGAAGVIVFGGTLGITAALGSWGIAVCAFAGGLVATLVVYFVSRANGRTEVVTLLLTGIAINAFASAGLAFLLFMGDTASREQITFWQLGSLNGSLWREVAIVAPITVLGTVGAIMLGKRYDLLALGERNARHLGVNVEALRIGSIVLVALLTGVAVAFCGIIAFVGLVVPHVIRMVIGPSHRPLLVASAVGGAALLTFADLVARTIVPGADLPIGMLTSLIGGPFFFYLLYRQRKRSGGWA</sequence>
<keyword evidence="6 8" id="KW-1133">Transmembrane helix</keyword>
<dbReference type="SUPFAM" id="SSF81345">
    <property type="entry name" value="ABC transporter involved in vitamin B12 uptake, BtuC"/>
    <property type="match status" value="1"/>
</dbReference>
<organism evidence="9 10">
    <name type="scientific">Conyzicola nivalis</name>
    <dbReference type="NCBI Taxonomy" id="1477021"/>
    <lineage>
        <taxon>Bacteria</taxon>
        <taxon>Bacillati</taxon>
        <taxon>Actinomycetota</taxon>
        <taxon>Actinomycetes</taxon>
        <taxon>Micrococcales</taxon>
        <taxon>Microbacteriaceae</taxon>
        <taxon>Conyzicola</taxon>
    </lineage>
</organism>
<dbReference type="Gene3D" id="1.10.3470.10">
    <property type="entry name" value="ABC transporter involved in vitamin B12 uptake, BtuC"/>
    <property type="match status" value="1"/>
</dbReference>
<feature type="transmembrane region" description="Helical" evidence="8">
    <location>
        <begin position="71"/>
        <end position="92"/>
    </location>
</feature>
<dbReference type="AlphaFoldDB" id="A0A916SME8"/>
<reference evidence="9" key="1">
    <citation type="journal article" date="2014" name="Int. J. Syst. Evol. Microbiol.">
        <title>Complete genome sequence of Corynebacterium casei LMG S-19264T (=DSM 44701T), isolated from a smear-ripened cheese.</title>
        <authorList>
            <consortium name="US DOE Joint Genome Institute (JGI-PGF)"/>
            <person name="Walter F."/>
            <person name="Albersmeier A."/>
            <person name="Kalinowski J."/>
            <person name="Ruckert C."/>
        </authorList>
    </citation>
    <scope>NUCLEOTIDE SEQUENCE</scope>
    <source>
        <strain evidence="9">CGMCC 1.12813</strain>
    </source>
</reference>
<dbReference type="Proteomes" id="UP000606922">
    <property type="component" value="Unassembled WGS sequence"/>
</dbReference>
<dbReference type="CDD" id="cd06550">
    <property type="entry name" value="TM_ABC_iron-siderophores_like"/>
    <property type="match status" value="1"/>
</dbReference>
<keyword evidence="10" id="KW-1185">Reference proteome</keyword>
<comment type="caution">
    <text evidence="9">The sequence shown here is derived from an EMBL/GenBank/DDBJ whole genome shotgun (WGS) entry which is preliminary data.</text>
</comment>
<evidence type="ECO:0000256" key="8">
    <source>
        <dbReference type="SAM" id="Phobius"/>
    </source>
</evidence>
<comment type="subcellular location">
    <subcellularLocation>
        <location evidence="1">Cell membrane</location>
        <topology evidence="1">Multi-pass membrane protein</topology>
    </subcellularLocation>
</comment>
<feature type="transmembrane region" description="Helical" evidence="8">
    <location>
        <begin position="104"/>
        <end position="124"/>
    </location>
</feature>
<keyword evidence="3" id="KW-0813">Transport</keyword>
<feature type="transmembrane region" description="Helical" evidence="8">
    <location>
        <begin position="39"/>
        <end position="59"/>
    </location>
</feature>
<keyword evidence="5 8" id="KW-0812">Transmembrane</keyword>
<feature type="transmembrane region" description="Helical" evidence="8">
    <location>
        <begin position="131"/>
        <end position="151"/>
    </location>
</feature>
<dbReference type="Pfam" id="PF01032">
    <property type="entry name" value="FecCD"/>
    <property type="match status" value="1"/>
</dbReference>
<feature type="transmembrane region" description="Helical" evidence="8">
    <location>
        <begin position="205"/>
        <end position="226"/>
    </location>
</feature>
<feature type="transmembrane region" description="Helical" evidence="8">
    <location>
        <begin position="294"/>
        <end position="316"/>
    </location>
</feature>
<proteinExistence type="inferred from homology"/>
<accession>A0A916SME8</accession>
<comment type="similarity">
    <text evidence="2">Belongs to the binding-protein-dependent transport system permease family. FecCD subfamily.</text>
</comment>
<dbReference type="InterPro" id="IPR000522">
    <property type="entry name" value="ABC_transptr_permease_BtuC"/>
</dbReference>
<name>A0A916SME8_9MICO</name>
<dbReference type="GO" id="GO:0033214">
    <property type="term" value="P:siderophore-iron import into cell"/>
    <property type="evidence" value="ECO:0007669"/>
    <property type="project" value="TreeGrafter"/>
</dbReference>
<evidence type="ECO:0000256" key="2">
    <source>
        <dbReference type="ARBA" id="ARBA00007935"/>
    </source>
</evidence>
<evidence type="ECO:0000256" key="7">
    <source>
        <dbReference type="ARBA" id="ARBA00023136"/>
    </source>
</evidence>
<dbReference type="GO" id="GO:0022857">
    <property type="term" value="F:transmembrane transporter activity"/>
    <property type="evidence" value="ECO:0007669"/>
    <property type="project" value="InterPro"/>
</dbReference>
<feature type="transmembrane region" description="Helical" evidence="8">
    <location>
        <begin position="322"/>
        <end position="341"/>
    </location>
</feature>
<gene>
    <name evidence="9" type="ORF">GCM10010979_22390</name>
</gene>
<evidence type="ECO:0000256" key="3">
    <source>
        <dbReference type="ARBA" id="ARBA00022448"/>
    </source>
</evidence>
<evidence type="ECO:0000256" key="5">
    <source>
        <dbReference type="ARBA" id="ARBA00022692"/>
    </source>
</evidence>
<evidence type="ECO:0000256" key="4">
    <source>
        <dbReference type="ARBA" id="ARBA00022475"/>
    </source>
</evidence>
<dbReference type="EMBL" id="BMGB01000001">
    <property type="protein sequence ID" value="GGB07388.1"/>
    <property type="molecule type" value="Genomic_DNA"/>
</dbReference>
<dbReference type="GO" id="GO:0005886">
    <property type="term" value="C:plasma membrane"/>
    <property type="evidence" value="ECO:0007669"/>
    <property type="project" value="UniProtKB-SubCell"/>
</dbReference>
<dbReference type="PANTHER" id="PTHR30472:SF25">
    <property type="entry name" value="ABC TRANSPORTER PERMEASE PROTEIN MJ0876-RELATED"/>
    <property type="match status" value="1"/>
</dbReference>
<feature type="transmembrane region" description="Helical" evidence="8">
    <location>
        <begin position="255"/>
        <end position="282"/>
    </location>
</feature>
<feature type="transmembrane region" description="Helical" evidence="8">
    <location>
        <begin position="163"/>
        <end position="184"/>
    </location>
</feature>
<reference evidence="9" key="2">
    <citation type="submission" date="2020-09" db="EMBL/GenBank/DDBJ databases">
        <authorList>
            <person name="Sun Q."/>
            <person name="Zhou Y."/>
        </authorList>
    </citation>
    <scope>NUCLEOTIDE SEQUENCE</scope>
    <source>
        <strain evidence="9">CGMCC 1.12813</strain>
    </source>
</reference>
<dbReference type="InterPro" id="IPR037294">
    <property type="entry name" value="ABC_BtuC-like"/>
</dbReference>
<evidence type="ECO:0000256" key="6">
    <source>
        <dbReference type="ARBA" id="ARBA00022989"/>
    </source>
</evidence>
<dbReference type="PANTHER" id="PTHR30472">
    <property type="entry name" value="FERRIC ENTEROBACTIN TRANSPORT SYSTEM PERMEASE PROTEIN"/>
    <property type="match status" value="1"/>
</dbReference>
<evidence type="ECO:0000256" key="1">
    <source>
        <dbReference type="ARBA" id="ARBA00004651"/>
    </source>
</evidence>
<keyword evidence="4" id="KW-1003">Cell membrane</keyword>
<evidence type="ECO:0000313" key="9">
    <source>
        <dbReference type="EMBL" id="GGB07388.1"/>
    </source>
</evidence>
<keyword evidence="7 8" id="KW-0472">Membrane</keyword>
<dbReference type="FunFam" id="1.10.3470.10:FF:000001">
    <property type="entry name" value="Vitamin B12 ABC transporter permease BtuC"/>
    <property type="match status" value="1"/>
</dbReference>
<protein>
    <submittedName>
        <fullName evidence="9">ABC transporter permease</fullName>
    </submittedName>
</protein>
<evidence type="ECO:0000313" key="10">
    <source>
        <dbReference type="Proteomes" id="UP000606922"/>
    </source>
</evidence>